<reference evidence="12" key="2">
    <citation type="journal article" date="2021" name="PeerJ">
        <title>Extensive microbial diversity within the chicken gut microbiome revealed by metagenomics and culture.</title>
        <authorList>
            <person name="Gilroy R."/>
            <person name="Ravi A."/>
            <person name="Getino M."/>
            <person name="Pursley I."/>
            <person name="Horton D.L."/>
            <person name="Alikhan N.F."/>
            <person name="Baker D."/>
            <person name="Gharbi K."/>
            <person name="Hall N."/>
            <person name="Watson M."/>
            <person name="Adriaenssens E.M."/>
            <person name="Foster-Nyarko E."/>
            <person name="Jarju S."/>
            <person name="Secka A."/>
            <person name="Antonio M."/>
            <person name="Oren A."/>
            <person name="Chaudhuri R.R."/>
            <person name="La Ragione R."/>
            <person name="Hildebrand F."/>
            <person name="Pallen M.J."/>
        </authorList>
    </citation>
    <scope>NUCLEOTIDE SEQUENCE</scope>
    <source>
        <strain evidence="12">ChiGjej2B2-16831</strain>
    </source>
</reference>
<dbReference type="InterPro" id="IPR006124">
    <property type="entry name" value="Metalloenzyme"/>
</dbReference>
<evidence type="ECO:0000256" key="2">
    <source>
        <dbReference type="ARBA" id="ARBA00001936"/>
    </source>
</evidence>
<reference evidence="12" key="1">
    <citation type="submission" date="2020-10" db="EMBL/GenBank/DDBJ databases">
        <authorList>
            <person name="Gilroy R."/>
        </authorList>
    </citation>
    <scope>NUCLEOTIDE SEQUENCE</scope>
    <source>
        <strain evidence="12">ChiGjej2B2-16831</strain>
    </source>
</reference>
<keyword evidence="9" id="KW-0413">Isomerase</keyword>
<dbReference type="PANTHER" id="PTHR31637">
    <property type="entry name" value="2,3-BISPHOSPHOGLYCERATE-INDEPENDENT PHOSPHOGLYCERATE MUTASE"/>
    <property type="match status" value="1"/>
</dbReference>
<organism evidence="12 13">
    <name type="scientific">Candidatus Aphodomorpha intestinavium</name>
    <dbReference type="NCBI Taxonomy" id="2840672"/>
    <lineage>
        <taxon>Bacteria</taxon>
        <taxon>Bacillati</taxon>
        <taxon>Bacillota</taxon>
        <taxon>Clostridia</taxon>
        <taxon>Eubacteriales</taxon>
        <taxon>Candidatus Aphodomorpha</taxon>
    </lineage>
</organism>
<dbReference type="InterPro" id="IPR017850">
    <property type="entry name" value="Alkaline_phosphatase_core_sf"/>
</dbReference>
<dbReference type="PANTHER" id="PTHR31637:SF0">
    <property type="entry name" value="2,3-BISPHOSPHOGLYCERATE-INDEPENDENT PHOSPHOGLYCERATE MUTASE"/>
    <property type="match status" value="1"/>
</dbReference>
<dbReference type="GO" id="GO:0005737">
    <property type="term" value="C:cytoplasm"/>
    <property type="evidence" value="ECO:0007669"/>
    <property type="project" value="InterPro"/>
</dbReference>
<proteinExistence type="inferred from homology"/>
<feature type="domain" description="Metalloenzyme" evidence="10">
    <location>
        <begin position="97"/>
        <end position="292"/>
    </location>
</feature>
<feature type="domain" description="BPG-independent PGAM N-terminal" evidence="11">
    <location>
        <begin position="390"/>
        <end position="517"/>
    </location>
</feature>
<name>A0A9D1N5D1_9FIRM</name>
<accession>A0A9D1N5D1</accession>
<dbReference type="GO" id="GO:0006096">
    <property type="term" value="P:glycolytic process"/>
    <property type="evidence" value="ECO:0007669"/>
    <property type="project" value="UniProtKB-KW"/>
</dbReference>
<keyword evidence="6" id="KW-0479">Metal-binding</keyword>
<dbReference type="GO" id="GO:0006007">
    <property type="term" value="P:glucose catabolic process"/>
    <property type="evidence" value="ECO:0007669"/>
    <property type="project" value="InterPro"/>
</dbReference>
<dbReference type="GO" id="GO:0004619">
    <property type="term" value="F:phosphoglycerate mutase activity"/>
    <property type="evidence" value="ECO:0007669"/>
    <property type="project" value="UniProtKB-EC"/>
</dbReference>
<evidence type="ECO:0000256" key="8">
    <source>
        <dbReference type="ARBA" id="ARBA00023211"/>
    </source>
</evidence>
<evidence type="ECO:0000256" key="3">
    <source>
        <dbReference type="ARBA" id="ARBA00004798"/>
    </source>
</evidence>
<dbReference type="Proteomes" id="UP000824128">
    <property type="component" value="Unassembled WGS sequence"/>
</dbReference>
<dbReference type="Pfam" id="PF06415">
    <property type="entry name" value="iPGM_N"/>
    <property type="match status" value="2"/>
</dbReference>
<dbReference type="Gene3D" id="3.40.1450.10">
    <property type="entry name" value="BPG-independent phosphoglycerate mutase, domain B"/>
    <property type="match status" value="2"/>
</dbReference>
<evidence type="ECO:0000256" key="4">
    <source>
        <dbReference type="ARBA" id="ARBA00008819"/>
    </source>
</evidence>
<dbReference type="InterPro" id="IPR011258">
    <property type="entry name" value="BPG-indep_PGM_N"/>
</dbReference>
<comment type="catalytic activity">
    <reaction evidence="1">
        <text>(2R)-2-phosphoglycerate = (2R)-3-phosphoglycerate</text>
        <dbReference type="Rhea" id="RHEA:15901"/>
        <dbReference type="ChEBI" id="CHEBI:58272"/>
        <dbReference type="ChEBI" id="CHEBI:58289"/>
        <dbReference type="EC" id="5.4.2.12"/>
    </reaction>
</comment>
<feature type="domain" description="BPG-independent PGAM N-terminal" evidence="11">
    <location>
        <begin position="12"/>
        <end position="93"/>
    </location>
</feature>
<gene>
    <name evidence="12" type="ORF">IAD24_07425</name>
</gene>
<evidence type="ECO:0000256" key="6">
    <source>
        <dbReference type="ARBA" id="ARBA00022723"/>
    </source>
</evidence>
<evidence type="ECO:0000259" key="10">
    <source>
        <dbReference type="Pfam" id="PF01676"/>
    </source>
</evidence>
<evidence type="ECO:0000259" key="11">
    <source>
        <dbReference type="Pfam" id="PF06415"/>
    </source>
</evidence>
<evidence type="ECO:0000256" key="5">
    <source>
        <dbReference type="ARBA" id="ARBA00012026"/>
    </source>
</evidence>
<dbReference type="Gene3D" id="3.40.720.10">
    <property type="entry name" value="Alkaline Phosphatase, subunit A"/>
    <property type="match status" value="2"/>
</dbReference>
<evidence type="ECO:0000256" key="7">
    <source>
        <dbReference type="ARBA" id="ARBA00023152"/>
    </source>
</evidence>
<dbReference type="AlphaFoldDB" id="A0A9D1N5D1"/>
<comment type="cofactor">
    <cofactor evidence="2">
        <name>Mn(2+)</name>
        <dbReference type="ChEBI" id="CHEBI:29035"/>
    </cofactor>
</comment>
<protein>
    <recommendedName>
        <fullName evidence="5">phosphoglycerate mutase (2,3-diphosphoglycerate-independent)</fullName>
        <ecNumber evidence="5">5.4.2.12</ecNumber>
    </recommendedName>
</protein>
<comment type="pathway">
    <text evidence="3">Carbohydrate degradation; glycolysis; pyruvate from D-glyceraldehyde 3-phosphate: step 3/5.</text>
</comment>
<keyword evidence="7" id="KW-0324">Glycolysis</keyword>
<dbReference type="EMBL" id="DVNZ01000234">
    <property type="protein sequence ID" value="HIU94968.1"/>
    <property type="molecule type" value="Genomic_DNA"/>
</dbReference>
<dbReference type="GO" id="GO:0030145">
    <property type="term" value="F:manganese ion binding"/>
    <property type="evidence" value="ECO:0007669"/>
    <property type="project" value="InterPro"/>
</dbReference>
<keyword evidence="8" id="KW-0464">Manganese</keyword>
<evidence type="ECO:0000313" key="12">
    <source>
        <dbReference type="EMBL" id="HIU94968.1"/>
    </source>
</evidence>
<dbReference type="InterPro" id="IPR036646">
    <property type="entry name" value="PGAM_B_sf"/>
</dbReference>
<sequence>MKQYALCGGEALARAVEQAYGRGETDYSLEPLNLETDDGAPAGVVRPGDAVIFCCRRGEREVELTDAFTDAHFTGFDREQISPLDFVILTMYHEKYTHMPIAFAPAKVQGTLAQTLSEASKTQLHCAESEKFAHVTFFFNGGNQHPFPGEDDVRIPSPKGVPFDTVPGLRLPGVVNAVTDGLKHGYDFIVANFANGDVIGHTSNDEAKIACAGIVDTQLGRTLEAARAANYTVLVCADHGNLEVMHTAEGKPHVAHTSNLIAFAAVAPDAQPVASEGRLCDVAPTVLAAMGVAAPAEMTGKPVFRFPDGPRKVLLLILDGWGLGEQNEHNPLHIADTPVWDALLANTPWVPLAASGEAVGLAAGKAGNSEAGHINLGSGRVVLQDDVRLDNAMKDGSFAANPVFLKAIDTAKAHGGALHLLALLTKKSSHGSIDYPLALLDMARARGMEDVYVHIIFDGRSTEPGSAPALLRELGAAMEQKGVGCIVSGVGRGIALDRDQNWGKVQRAYESIANGKGVRYRA</sequence>
<evidence type="ECO:0000256" key="1">
    <source>
        <dbReference type="ARBA" id="ARBA00000370"/>
    </source>
</evidence>
<dbReference type="SUPFAM" id="SSF53649">
    <property type="entry name" value="Alkaline phosphatase-like"/>
    <property type="match status" value="2"/>
</dbReference>
<dbReference type="SUPFAM" id="SSF64158">
    <property type="entry name" value="2,3-Bisphosphoglycerate-independent phosphoglycerate mutase, substrate-binding domain"/>
    <property type="match status" value="2"/>
</dbReference>
<evidence type="ECO:0000313" key="13">
    <source>
        <dbReference type="Proteomes" id="UP000824128"/>
    </source>
</evidence>
<dbReference type="Pfam" id="PF01676">
    <property type="entry name" value="Metalloenzyme"/>
    <property type="match status" value="1"/>
</dbReference>
<dbReference type="EC" id="5.4.2.12" evidence="5"/>
<dbReference type="InterPro" id="IPR005995">
    <property type="entry name" value="Pgm_bpd_ind"/>
</dbReference>
<comment type="caution">
    <text evidence="12">The sequence shown here is derived from an EMBL/GenBank/DDBJ whole genome shotgun (WGS) entry which is preliminary data.</text>
</comment>
<comment type="similarity">
    <text evidence="4">Belongs to the BPG-independent phosphoglycerate mutase family.</text>
</comment>
<evidence type="ECO:0000256" key="9">
    <source>
        <dbReference type="ARBA" id="ARBA00023235"/>
    </source>
</evidence>